<dbReference type="GO" id="GO:0008270">
    <property type="term" value="F:zinc ion binding"/>
    <property type="evidence" value="ECO:0007669"/>
    <property type="project" value="InterPro"/>
</dbReference>
<evidence type="ECO:0000256" key="1">
    <source>
        <dbReference type="ARBA" id="ARBA00022723"/>
    </source>
</evidence>
<evidence type="ECO:0000313" key="3">
    <source>
        <dbReference type="EMBL" id="RKO92570.1"/>
    </source>
</evidence>
<keyword evidence="1" id="KW-0479">Metal-binding</keyword>
<feature type="domain" description="GON" evidence="2">
    <location>
        <begin position="209"/>
        <end position="260"/>
    </location>
</feature>
<keyword evidence="4" id="KW-1185">Reference proteome</keyword>
<dbReference type="OrthoDB" id="5855429at2759"/>
<dbReference type="Proteomes" id="UP000269721">
    <property type="component" value="Unassembled WGS sequence"/>
</dbReference>
<organism evidence="3 4">
    <name type="scientific">Blyttiomyces helicus</name>
    <dbReference type="NCBI Taxonomy" id="388810"/>
    <lineage>
        <taxon>Eukaryota</taxon>
        <taxon>Fungi</taxon>
        <taxon>Fungi incertae sedis</taxon>
        <taxon>Chytridiomycota</taxon>
        <taxon>Chytridiomycota incertae sedis</taxon>
        <taxon>Chytridiomycetes</taxon>
        <taxon>Chytridiomycetes incertae sedis</taxon>
        <taxon>Blyttiomyces</taxon>
    </lineage>
</organism>
<dbReference type="AlphaFoldDB" id="A0A4P9WMZ1"/>
<protein>
    <recommendedName>
        <fullName evidence="2">GON domain-containing protein</fullName>
    </recommendedName>
</protein>
<evidence type="ECO:0000313" key="4">
    <source>
        <dbReference type="Proteomes" id="UP000269721"/>
    </source>
</evidence>
<dbReference type="Pfam" id="PF08685">
    <property type="entry name" value="GON"/>
    <property type="match status" value="1"/>
</dbReference>
<accession>A0A4P9WMZ1</accession>
<gene>
    <name evidence="3" type="ORF">BDK51DRAFT_37953</name>
</gene>
<reference evidence="4" key="1">
    <citation type="journal article" date="2018" name="Nat. Microbiol.">
        <title>Leveraging single-cell genomics to expand the fungal tree of life.</title>
        <authorList>
            <person name="Ahrendt S.R."/>
            <person name="Quandt C.A."/>
            <person name="Ciobanu D."/>
            <person name="Clum A."/>
            <person name="Salamov A."/>
            <person name="Andreopoulos B."/>
            <person name="Cheng J.F."/>
            <person name="Woyke T."/>
            <person name="Pelin A."/>
            <person name="Henrissat B."/>
            <person name="Reynolds N.K."/>
            <person name="Benny G.L."/>
            <person name="Smith M.E."/>
            <person name="James T.Y."/>
            <person name="Grigoriev I.V."/>
        </authorList>
    </citation>
    <scope>NUCLEOTIDE SEQUENCE [LARGE SCALE GENOMIC DNA]</scope>
</reference>
<evidence type="ECO:0000259" key="2">
    <source>
        <dbReference type="Pfam" id="PF08685"/>
    </source>
</evidence>
<proteinExistence type="predicted"/>
<sequence length="419" mass="44620">MDELASSSLQESPESPSANYLIKSPNWIKCLHLLHLHQTHLLPPVCPASFLTDGERDVRPGRRGKCVDRESDRKHRPVAMNWSIACLLACLLAPLVVAHDHDTITFTETVTTTTTEVLDTTITHEKTSTLTSFKTFTDKVYLVTAATDTVTDPTPVTSTLTLTASATTETFFNATATTTVTSAVTPTVTIPPAPPCNVSFSTPYVPGPCATLLSSAPASPDGDYNVTLPGSGTEASVYCFNMSTGSPLEYINLQPSYSQNIGIHGAATQLTFTKARLLLTNPTAFFIDLYDLTFAEVSTHAPGVSAPLSLGEANSCSSRDRYASSVVDINGTDFSFANPTINFWGMRTAHEIISNTAKVIAFEATGHCGGGILAGRTTTQCLDKLVPGAIIGPCSESVGDIYNVHGPADRNRLVQVTSP</sequence>
<dbReference type="InterPro" id="IPR012314">
    <property type="entry name" value="Pept_M12B_GON-ADAMTSs"/>
</dbReference>
<dbReference type="EMBL" id="KZ994583">
    <property type="protein sequence ID" value="RKO92570.1"/>
    <property type="molecule type" value="Genomic_DNA"/>
</dbReference>
<dbReference type="GO" id="GO:0004222">
    <property type="term" value="F:metalloendopeptidase activity"/>
    <property type="evidence" value="ECO:0007669"/>
    <property type="project" value="InterPro"/>
</dbReference>
<name>A0A4P9WMZ1_9FUNG</name>